<gene>
    <name evidence="6" type="primary">YAP3</name>
    <name evidence="6" type="ORF">SEPCBS57363_005506</name>
</gene>
<comment type="caution">
    <text evidence="6">The sequence shown here is derived from an EMBL/GenBank/DDBJ whole genome shotgun (WGS) entry which is preliminary data.</text>
</comment>
<name>A0ABP0E065_9PEZI</name>
<dbReference type="InterPro" id="IPR023167">
    <property type="entry name" value="Yap1_redox_dom_sf"/>
</dbReference>
<comment type="subcellular location">
    <subcellularLocation>
        <location evidence="2">Cytoplasm</location>
    </subcellularLocation>
    <subcellularLocation>
        <location evidence="1">Nucleus</location>
    </subcellularLocation>
</comment>
<evidence type="ECO:0000259" key="5">
    <source>
        <dbReference type="PROSITE" id="PS50217"/>
    </source>
</evidence>
<dbReference type="EMBL" id="CAWUOM010000125">
    <property type="protein sequence ID" value="CAK7273146.1"/>
    <property type="molecule type" value="Genomic_DNA"/>
</dbReference>
<dbReference type="Gene3D" id="1.10.238.100">
    <property type="entry name" value="YAP1 redox domain. Chain B"/>
    <property type="match status" value="1"/>
</dbReference>
<proteinExistence type="predicted"/>
<evidence type="ECO:0000313" key="7">
    <source>
        <dbReference type="Proteomes" id="UP001642501"/>
    </source>
</evidence>
<keyword evidence="7" id="KW-1185">Reference proteome</keyword>
<dbReference type="SMART" id="SM00338">
    <property type="entry name" value="BRLZ"/>
    <property type="match status" value="1"/>
</dbReference>
<dbReference type="CDD" id="cd14688">
    <property type="entry name" value="bZIP_YAP"/>
    <property type="match status" value="1"/>
</dbReference>
<dbReference type="InterPro" id="IPR050936">
    <property type="entry name" value="AP-1-like"/>
</dbReference>
<feature type="region of interest" description="Disordered" evidence="4">
    <location>
        <begin position="1"/>
        <end position="61"/>
    </location>
</feature>
<dbReference type="Gene3D" id="1.20.5.170">
    <property type="match status" value="1"/>
</dbReference>
<dbReference type="PROSITE" id="PS50217">
    <property type="entry name" value="BZIP"/>
    <property type="match status" value="1"/>
</dbReference>
<sequence>MHFATSEDYASTSLPEDYPSFSNGHYPAFGDHGVQYTAQQPGFVGPPTPPGQQNSHLAGHTAWPPTAAVTAAAQPVTPASATPSAAASMTYLDQAKAQDAFPAATRPDPSLLEEETHQYDQNRRGSSKSDDDDMAPAQSRRKAQNRAAQRAFRERKERHVKELEAKLASLEASQTETVSENERLRRELQKASTENEILRATSSLNAAAVYGTSPRSDGGLPLTAGPMTYSPNAFYSDLLANHNVKTPSHRIVASDSGERLLGAGATWDLIVGHESFQRGLIDVADISNLLKSQAKCDGQGPVFEERAIYEAIEQSVRSGSDSLL</sequence>
<evidence type="ECO:0000256" key="3">
    <source>
        <dbReference type="ARBA" id="ARBA00023242"/>
    </source>
</evidence>
<organism evidence="6 7">
    <name type="scientific">Sporothrix epigloea</name>
    <dbReference type="NCBI Taxonomy" id="1892477"/>
    <lineage>
        <taxon>Eukaryota</taxon>
        <taxon>Fungi</taxon>
        <taxon>Dikarya</taxon>
        <taxon>Ascomycota</taxon>
        <taxon>Pezizomycotina</taxon>
        <taxon>Sordariomycetes</taxon>
        <taxon>Sordariomycetidae</taxon>
        <taxon>Ophiostomatales</taxon>
        <taxon>Ophiostomataceae</taxon>
        <taxon>Sporothrix</taxon>
    </lineage>
</organism>
<dbReference type="PANTHER" id="PTHR40621">
    <property type="entry name" value="TRANSCRIPTION FACTOR KAPC-RELATED"/>
    <property type="match status" value="1"/>
</dbReference>
<feature type="domain" description="BZIP" evidence="5">
    <location>
        <begin position="135"/>
        <end position="198"/>
    </location>
</feature>
<dbReference type="PANTHER" id="PTHR40621:SF8">
    <property type="entry name" value="AP-1-LIKE TRANSCRIPTION FACTOR YAP3"/>
    <property type="match status" value="1"/>
</dbReference>
<evidence type="ECO:0000256" key="2">
    <source>
        <dbReference type="ARBA" id="ARBA00004496"/>
    </source>
</evidence>
<dbReference type="SUPFAM" id="SSF57959">
    <property type="entry name" value="Leucine zipper domain"/>
    <property type="match status" value="1"/>
</dbReference>
<dbReference type="SUPFAM" id="SSF111430">
    <property type="entry name" value="YAP1 redox domain"/>
    <property type="match status" value="1"/>
</dbReference>
<dbReference type="Pfam" id="PF00170">
    <property type="entry name" value="bZIP_1"/>
    <property type="match status" value="1"/>
</dbReference>
<dbReference type="InterPro" id="IPR004827">
    <property type="entry name" value="bZIP"/>
</dbReference>
<protein>
    <submittedName>
        <fullName evidence="6">AP-1-like transcription factor</fullName>
    </submittedName>
</protein>
<evidence type="ECO:0000313" key="6">
    <source>
        <dbReference type="EMBL" id="CAK7273146.1"/>
    </source>
</evidence>
<dbReference type="InterPro" id="IPR046347">
    <property type="entry name" value="bZIP_sf"/>
</dbReference>
<dbReference type="PROSITE" id="PS00036">
    <property type="entry name" value="BZIP_BASIC"/>
    <property type="match status" value="1"/>
</dbReference>
<feature type="region of interest" description="Disordered" evidence="4">
    <location>
        <begin position="100"/>
        <end position="158"/>
    </location>
</feature>
<reference evidence="6 7" key="1">
    <citation type="submission" date="2024-01" db="EMBL/GenBank/DDBJ databases">
        <authorList>
            <person name="Allen C."/>
            <person name="Tagirdzhanova G."/>
        </authorList>
    </citation>
    <scope>NUCLEOTIDE SEQUENCE [LARGE SCALE GENOMIC DNA]</scope>
    <source>
        <strain evidence="6 7">CBS 573.63</strain>
    </source>
</reference>
<accession>A0ABP0E065</accession>
<keyword evidence="3" id="KW-0539">Nucleus</keyword>
<evidence type="ECO:0000256" key="4">
    <source>
        <dbReference type="SAM" id="MobiDB-lite"/>
    </source>
</evidence>
<dbReference type="Proteomes" id="UP001642501">
    <property type="component" value="Unassembled WGS sequence"/>
</dbReference>
<evidence type="ECO:0000256" key="1">
    <source>
        <dbReference type="ARBA" id="ARBA00004123"/>
    </source>
</evidence>
<dbReference type="InterPro" id="IPR013910">
    <property type="entry name" value="TF_PAP1"/>
</dbReference>
<feature type="compositionally biased region" description="Basic and acidic residues" evidence="4">
    <location>
        <begin position="114"/>
        <end position="129"/>
    </location>
</feature>
<dbReference type="Pfam" id="PF08601">
    <property type="entry name" value="PAP1"/>
    <property type="match status" value="1"/>
</dbReference>